<dbReference type="InterPro" id="IPR013525">
    <property type="entry name" value="ABC2_TM"/>
</dbReference>
<dbReference type="Gene3D" id="3.40.1710.10">
    <property type="entry name" value="abc type-2 transporter like domain"/>
    <property type="match status" value="1"/>
</dbReference>
<evidence type="ECO:0000256" key="5">
    <source>
        <dbReference type="ARBA" id="ARBA00023136"/>
    </source>
</evidence>
<dbReference type="Pfam" id="PF12698">
    <property type="entry name" value="ABC2_membrane_3"/>
    <property type="match status" value="1"/>
</dbReference>
<evidence type="ECO:0000259" key="7">
    <source>
        <dbReference type="Pfam" id="PF12698"/>
    </source>
</evidence>
<keyword evidence="3 6" id="KW-0812">Transmembrane</keyword>
<evidence type="ECO:0000313" key="9">
    <source>
        <dbReference type="Proteomes" id="UP000295063"/>
    </source>
</evidence>
<dbReference type="GO" id="GO:0005886">
    <property type="term" value="C:plasma membrane"/>
    <property type="evidence" value="ECO:0007669"/>
    <property type="project" value="UniProtKB-SubCell"/>
</dbReference>
<evidence type="ECO:0000256" key="3">
    <source>
        <dbReference type="ARBA" id="ARBA00022692"/>
    </source>
</evidence>
<reference evidence="8 9" key="1">
    <citation type="submission" date="2019-03" db="EMBL/GenBank/DDBJ databases">
        <title>Genomic Encyclopedia of Type Strains, Phase IV (KMG-IV): sequencing the most valuable type-strain genomes for metagenomic binning, comparative biology and taxonomic classification.</title>
        <authorList>
            <person name="Goeker M."/>
        </authorList>
    </citation>
    <scope>NUCLEOTIDE SEQUENCE [LARGE SCALE GENOMIC DNA]</scope>
    <source>
        <strain evidence="8 9">DSM 15969</strain>
    </source>
</reference>
<comment type="subcellular location">
    <subcellularLocation>
        <location evidence="1">Cell membrane</location>
        <topology evidence="1">Multi-pass membrane protein</topology>
    </subcellularLocation>
</comment>
<feature type="transmembrane region" description="Helical" evidence="6">
    <location>
        <begin position="21"/>
        <end position="40"/>
    </location>
</feature>
<evidence type="ECO:0000256" key="1">
    <source>
        <dbReference type="ARBA" id="ARBA00004651"/>
    </source>
</evidence>
<feature type="domain" description="ABC-2 type transporter transmembrane" evidence="7">
    <location>
        <begin position="28"/>
        <end position="364"/>
    </location>
</feature>
<dbReference type="PANTHER" id="PTHR30294">
    <property type="entry name" value="MEMBRANE COMPONENT OF ABC TRANSPORTER YHHJ-RELATED"/>
    <property type="match status" value="1"/>
</dbReference>
<keyword evidence="9" id="KW-1185">Reference proteome</keyword>
<feature type="transmembrane region" description="Helical" evidence="6">
    <location>
        <begin position="354"/>
        <end position="373"/>
    </location>
</feature>
<dbReference type="GO" id="GO:0140359">
    <property type="term" value="F:ABC-type transporter activity"/>
    <property type="evidence" value="ECO:0007669"/>
    <property type="project" value="InterPro"/>
</dbReference>
<keyword evidence="2" id="KW-1003">Cell membrane</keyword>
<keyword evidence="4 6" id="KW-1133">Transmembrane helix</keyword>
<accession>A0A4R1Q8J5</accession>
<proteinExistence type="predicted"/>
<evidence type="ECO:0000313" key="8">
    <source>
        <dbReference type="EMBL" id="TCL38035.1"/>
    </source>
</evidence>
<feature type="transmembrane region" description="Helical" evidence="6">
    <location>
        <begin position="266"/>
        <end position="286"/>
    </location>
</feature>
<dbReference type="InterPro" id="IPR051449">
    <property type="entry name" value="ABC-2_transporter_component"/>
</dbReference>
<feature type="transmembrane region" description="Helical" evidence="6">
    <location>
        <begin position="233"/>
        <end position="254"/>
    </location>
</feature>
<dbReference type="Proteomes" id="UP000295063">
    <property type="component" value="Unassembled WGS sequence"/>
</dbReference>
<dbReference type="OrthoDB" id="9788252at2"/>
<gene>
    <name evidence="8" type="ORF">EV210_1041</name>
</gene>
<dbReference type="PANTHER" id="PTHR30294:SF29">
    <property type="entry name" value="MULTIDRUG ABC TRANSPORTER PERMEASE YBHS-RELATED"/>
    <property type="match status" value="1"/>
</dbReference>
<protein>
    <submittedName>
        <fullName evidence="8">ABC-2 type transport system permease protein</fullName>
    </submittedName>
</protein>
<name>A0A4R1Q8J5_9FIRM</name>
<evidence type="ECO:0000256" key="4">
    <source>
        <dbReference type="ARBA" id="ARBA00022989"/>
    </source>
</evidence>
<keyword evidence="5 6" id="KW-0472">Membrane</keyword>
<organism evidence="8 9">
    <name type="scientific">Anaerospora hongkongensis</name>
    <dbReference type="NCBI Taxonomy" id="244830"/>
    <lineage>
        <taxon>Bacteria</taxon>
        <taxon>Bacillati</taxon>
        <taxon>Bacillota</taxon>
        <taxon>Negativicutes</taxon>
        <taxon>Selenomonadales</taxon>
        <taxon>Sporomusaceae</taxon>
        <taxon>Anaerospora</taxon>
    </lineage>
</organism>
<feature type="transmembrane region" description="Helical" evidence="6">
    <location>
        <begin position="184"/>
        <end position="205"/>
    </location>
</feature>
<dbReference type="AlphaFoldDB" id="A0A4R1Q8J5"/>
<evidence type="ECO:0000256" key="2">
    <source>
        <dbReference type="ARBA" id="ARBA00022475"/>
    </source>
</evidence>
<dbReference type="EMBL" id="SLUI01000004">
    <property type="protein sequence ID" value="TCL38035.1"/>
    <property type="molecule type" value="Genomic_DNA"/>
</dbReference>
<feature type="transmembrane region" description="Helical" evidence="6">
    <location>
        <begin position="293"/>
        <end position="312"/>
    </location>
</feature>
<dbReference type="RefSeq" id="WP_132077407.1">
    <property type="nucleotide sequence ID" value="NZ_SLUI01000004.1"/>
</dbReference>
<comment type="caution">
    <text evidence="8">The sequence shown here is derived from an EMBL/GenBank/DDBJ whole genome shotgun (WGS) entry which is preliminary data.</text>
</comment>
<evidence type="ECO:0000256" key="6">
    <source>
        <dbReference type="SAM" id="Phobius"/>
    </source>
</evidence>
<sequence length="390" mass="43415">MNWRQICKREIGQLFITDRRRAVFLFGASLAYLILFSLLYSTHTIKAVPLIVCDEDQTQFSRTLIQNFDDSERFQIVDYVSTQIEMEQALQEKEGYAAVHIPKKFAQDAKAGRSSTVLLMADGANILIANTVTSAAQEIIAAFSRETGTRLTETNAGQMPAMAENKTVPAEFRLRVLNNPTQSYLYFFVLGLSMAAFQQGIFLAIGASVQNEYRHPGELSQAHPLSIMAGKLLPYWISGTLTFFLTISAAIYLFNIPGRASLPSLLLLSSTFIFAAVSLGAFLASLCHSELTFTRLSIAYTVPAFVLSGYTWPREAMDIVGTVVSYTFPLSYFSNTLRELMLAGYSPVLYQNSMILFLIGTSLFSMTTICCSYRKNHDKRTKQKGAVALR</sequence>